<dbReference type="SUPFAM" id="SSF48452">
    <property type="entry name" value="TPR-like"/>
    <property type="match status" value="1"/>
</dbReference>
<evidence type="ECO:0000313" key="3">
    <source>
        <dbReference type="EMBL" id="OXA94220.1"/>
    </source>
</evidence>
<name>A0A085ZTZ4_FLAHY</name>
<keyword evidence="1" id="KW-0732">Signal</keyword>
<reference evidence="3 5" key="2">
    <citation type="submission" date="2016-11" db="EMBL/GenBank/DDBJ databases">
        <title>Whole genomes of Flavobacteriaceae.</title>
        <authorList>
            <person name="Stine C."/>
            <person name="Li C."/>
            <person name="Tadesse D."/>
        </authorList>
    </citation>
    <scope>NUCLEOTIDE SEQUENCE [LARGE SCALE GENOMIC DNA]</scope>
    <source>
        <strain evidence="3 5">ATCC 29551</strain>
    </source>
</reference>
<evidence type="ECO:0000256" key="1">
    <source>
        <dbReference type="SAM" id="SignalP"/>
    </source>
</evidence>
<evidence type="ECO:0008006" key="6">
    <source>
        <dbReference type="Google" id="ProtNLM"/>
    </source>
</evidence>
<dbReference type="Gene3D" id="1.25.40.390">
    <property type="match status" value="1"/>
</dbReference>
<dbReference type="PROSITE" id="PS51257">
    <property type="entry name" value="PROKAR_LIPOPROTEIN"/>
    <property type="match status" value="1"/>
</dbReference>
<dbReference type="Proteomes" id="UP000198424">
    <property type="component" value="Unassembled WGS sequence"/>
</dbReference>
<proteinExistence type="predicted"/>
<accession>A0A085ZTZ4</accession>
<dbReference type="EMBL" id="MUGY01000010">
    <property type="protein sequence ID" value="OXA94220.1"/>
    <property type="molecule type" value="Genomic_DNA"/>
</dbReference>
<dbReference type="STRING" id="991.IW20_24045"/>
<feature type="chain" id="PRO_5001801808" description="SusD/RagB family nutrient-binding outer membrane lipoprotein" evidence="1">
    <location>
        <begin position="20"/>
        <end position="485"/>
    </location>
</feature>
<keyword evidence="5" id="KW-1185">Reference proteome</keyword>
<dbReference type="AlphaFoldDB" id="A0A085ZTZ4"/>
<organism evidence="2 4">
    <name type="scientific">Flavobacterium hydatis</name>
    <name type="common">Cytophaga aquatilis</name>
    <dbReference type="NCBI Taxonomy" id="991"/>
    <lineage>
        <taxon>Bacteria</taxon>
        <taxon>Pseudomonadati</taxon>
        <taxon>Bacteroidota</taxon>
        <taxon>Flavobacteriia</taxon>
        <taxon>Flavobacteriales</taxon>
        <taxon>Flavobacteriaceae</taxon>
        <taxon>Flavobacterium</taxon>
    </lineage>
</organism>
<dbReference type="InterPro" id="IPR011990">
    <property type="entry name" value="TPR-like_helical_dom_sf"/>
</dbReference>
<evidence type="ECO:0000313" key="5">
    <source>
        <dbReference type="Proteomes" id="UP000198424"/>
    </source>
</evidence>
<dbReference type="eggNOG" id="COG4198">
    <property type="taxonomic scope" value="Bacteria"/>
</dbReference>
<evidence type="ECO:0000313" key="4">
    <source>
        <dbReference type="Proteomes" id="UP000028712"/>
    </source>
</evidence>
<dbReference type="Pfam" id="PF12771">
    <property type="entry name" value="SusD-like_2"/>
    <property type="match status" value="1"/>
</dbReference>
<protein>
    <recommendedName>
        <fullName evidence="6">SusD/RagB family nutrient-binding outer membrane lipoprotein</fullName>
    </recommendedName>
</protein>
<dbReference type="RefSeq" id="WP_035628300.1">
    <property type="nucleotide sequence ID" value="NZ_JBEWQG010000020.1"/>
</dbReference>
<dbReference type="InterPro" id="IPR041662">
    <property type="entry name" value="SusD-like_2"/>
</dbReference>
<reference evidence="2 4" key="1">
    <citation type="submission" date="2014-07" db="EMBL/GenBank/DDBJ databases">
        <title>Genome of Flavobacterium hydatis DSM 2063.</title>
        <authorList>
            <person name="Pipes S.E."/>
            <person name="Stropko S.J."/>
            <person name="Newman J.D."/>
        </authorList>
    </citation>
    <scope>NUCLEOTIDE SEQUENCE [LARGE SCALE GENOMIC DNA]</scope>
    <source>
        <strain evidence="2 4">DSM 2063</strain>
    </source>
</reference>
<comment type="caution">
    <text evidence="2">The sequence shown here is derived from an EMBL/GenBank/DDBJ whole genome shotgun (WGS) entry which is preliminary data.</text>
</comment>
<sequence length="485" mass="54357">MKKLNIIFFASALLLSAVSCDDIDSLNENTKAYTTVLPSSLMTSSQVNYSYFLTNASVNDNNFRGYAQHWTTSTYTDEVNYNQVKRNLGNSHNIVLYRDVLQDFVVAQRKTKDEQALGPIEVAVKKNKIAVLEIQIIMAYQTLVDLFGNIVYTEALNIESYPTPRYDDAKTIYLDLAARLDIAIADLDDAYGSFGNADLIYKGNVGKWKKLANSVKLKMGMHLADVDPAKAKTMVESAFTSGVIMDNAQNALFQYYSTTIDENPLYNSLVNESQIMPTEFFVNELNGKLDPRRDIFFNPASKIAGEYKGAPYAQQVSYKNFSNVGLKIKERTNPGVIFDHTETSFLLADAASRGFNVGGTAADYYEEGIRSSMKYWGVSTADADTYLARTDVAYATAFGTDKQKIAYQLWIAYYNRGFEAWTEYRRLDFPILVAPTTAVSEAEAKVPVRNIYSLFDSTLNRDNYNAAATAIGGDKMTTKLFWDKF</sequence>
<gene>
    <name evidence="3" type="ORF">B0A62_11225</name>
    <name evidence="2" type="ORF">IW20_24045</name>
</gene>
<dbReference type="EMBL" id="JPRM01000054">
    <property type="protein sequence ID" value="KFF07908.1"/>
    <property type="molecule type" value="Genomic_DNA"/>
</dbReference>
<evidence type="ECO:0000313" key="2">
    <source>
        <dbReference type="EMBL" id="KFF07908.1"/>
    </source>
</evidence>
<feature type="signal peptide" evidence="1">
    <location>
        <begin position="1"/>
        <end position="19"/>
    </location>
</feature>
<dbReference type="Proteomes" id="UP000028712">
    <property type="component" value="Unassembled WGS sequence"/>
</dbReference>
<dbReference type="OrthoDB" id="725917at2"/>